<dbReference type="AlphaFoldDB" id="A0A660S8Y2"/>
<evidence type="ECO:0000256" key="7">
    <source>
        <dbReference type="SAM" id="Phobius"/>
    </source>
</evidence>
<dbReference type="PANTHER" id="PTHR34478:SF2">
    <property type="entry name" value="MEMBRANE PROTEIN"/>
    <property type="match status" value="1"/>
</dbReference>
<evidence type="ECO:0000313" key="8">
    <source>
        <dbReference type="EMBL" id="RKX66726.1"/>
    </source>
</evidence>
<name>A0A660S8Y2_UNCT6</name>
<keyword evidence="5 7" id="KW-0472">Membrane</keyword>
<evidence type="ECO:0000256" key="5">
    <source>
        <dbReference type="ARBA" id="ARBA00023136"/>
    </source>
</evidence>
<dbReference type="PANTHER" id="PTHR34478">
    <property type="entry name" value="PROTEIN LEMA"/>
    <property type="match status" value="1"/>
</dbReference>
<keyword evidence="3 7" id="KW-0812">Transmembrane</keyword>
<evidence type="ECO:0000256" key="3">
    <source>
        <dbReference type="ARBA" id="ARBA00022692"/>
    </source>
</evidence>
<dbReference type="Gene3D" id="1.20.1440.20">
    <property type="entry name" value="LemA-like domain"/>
    <property type="match status" value="1"/>
</dbReference>
<evidence type="ECO:0000256" key="2">
    <source>
        <dbReference type="ARBA" id="ARBA00008854"/>
    </source>
</evidence>
<evidence type="ECO:0000256" key="1">
    <source>
        <dbReference type="ARBA" id="ARBA00004167"/>
    </source>
</evidence>
<evidence type="ECO:0000313" key="9">
    <source>
        <dbReference type="Proteomes" id="UP000282321"/>
    </source>
</evidence>
<dbReference type="InterPro" id="IPR023353">
    <property type="entry name" value="LemA-like_dom_sf"/>
</dbReference>
<dbReference type="Proteomes" id="UP000282321">
    <property type="component" value="Unassembled WGS sequence"/>
</dbReference>
<sequence length="184" mass="21155">MVAIIVLIVIIVLIIMYIVGIYNTLVASKVRIDNAWASIDVQLKRRYDLIPNLVNAVKGYMEHEKEIFIKVTQARSNAMNANGVAEKAKAEGELTNALKSLFAVMENYPNIKANENMMQLQEELTSTENKISFARQHYNDVVAFYNTLIQKFPQNIIAGMFNFTKREFFKLENEEEREAPKVKF</sequence>
<dbReference type="GO" id="GO:0016020">
    <property type="term" value="C:membrane"/>
    <property type="evidence" value="ECO:0007669"/>
    <property type="project" value="UniProtKB-SubCell"/>
</dbReference>
<accession>A0A660S8Y2</accession>
<dbReference type="InterPro" id="IPR007156">
    <property type="entry name" value="MamQ_LemA"/>
</dbReference>
<dbReference type="SUPFAM" id="SSF140478">
    <property type="entry name" value="LemA-like"/>
    <property type="match status" value="1"/>
</dbReference>
<evidence type="ECO:0000256" key="4">
    <source>
        <dbReference type="ARBA" id="ARBA00022989"/>
    </source>
</evidence>
<keyword evidence="4 7" id="KW-1133">Transmembrane helix</keyword>
<evidence type="ECO:0000256" key="6">
    <source>
        <dbReference type="SAM" id="Coils"/>
    </source>
</evidence>
<keyword evidence="6" id="KW-0175">Coiled coil</keyword>
<proteinExistence type="inferred from homology"/>
<organism evidence="8 9">
    <name type="scientific">candidate division TA06 bacterium</name>
    <dbReference type="NCBI Taxonomy" id="2250710"/>
    <lineage>
        <taxon>Bacteria</taxon>
        <taxon>Bacteria division TA06</taxon>
    </lineage>
</organism>
<reference evidence="8 9" key="1">
    <citation type="submission" date="2018-06" db="EMBL/GenBank/DDBJ databases">
        <title>Extensive metabolic versatility and redundancy in microbially diverse, dynamic hydrothermal sediments.</title>
        <authorList>
            <person name="Dombrowski N."/>
            <person name="Teske A."/>
            <person name="Baker B.J."/>
        </authorList>
    </citation>
    <scope>NUCLEOTIDE SEQUENCE [LARGE SCALE GENOMIC DNA]</scope>
    <source>
        <strain evidence="8">B35_G9</strain>
    </source>
</reference>
<comment type="similarity">
    <text evidence="2">Belongs to the LemA family.</text>
</comment>
<comment type="subcellular location">
    <subcellularLocation>
        <location evidence="1">Membrane</location>
        <topology evidence="1">Single-pass membrane protein</topology>
    </subcellularLocation>
</comment>
<protein>
    <submittedName>
        <fullName evidence="8">LemA family protein</fullName>
    </submittedName>
</protein>
<gene>
    <name evidence="8" type="ORF">DRP44_03490</name>
</gene>
<feature type="transmembrane region" description="Helical" evidence="7">
    <location>
        <begin position="6"/>
        <end position="25"/>
    </location>
</feature>
<dbReference type="Pfam" id="PF04011">
    <property type="entry name" value="LemA"/>
    <property type="match status" value="1"/>
</dbReference>
<feature type="coiled-coil region" evidence="6">
    <location>
        <begin position="110"/>
        <end position="137"/>
    </location>
</feature>
<comment type="caution">
    <text evidence="8">The sequence shown here is derived from an EMBL/GenBank/DDBJ whole genome shotgun (WGS) entry which is preliminary data.</text>
</comment>
<dbReference type="EMBL" id="QNBC01000034">
    <property type="protein sequence ID" value="RKX66726.1"/>
    <property type="molecule type" value="Genomic_DNA"/>
</dbReference>